<keyword evidence="4" id="KW-0862">Zinc</keyword>
<feature type="compositionally biased region" description="Polar residues" evidence="7">
    <location>
        <begin position="62"/>
        <end position="72"/>
    </location>
</feature>
<feature type="compositionally biased region" description="Basic and acidic residues" evidence="7">
    <location>
        <begin position="248"/>
        <end position="261"/>
    </location>
</feature>
<dbReference type="InParanoid" id="E9G6M1"/>
<feature type="domain" description="UBZ4-type" evidence="8">
    <location>
        <begin position="429"/>
        <end position="456"/>
    </location>
</feature>
<gene>
    <name evidence="9" type="ORF">DAPPUDRAFT_300831</name>
</gene>
<evidence type="ECO:0000256" key="1">
    <source>
        <dbReference type="ARBA" id="ARBA00022723"/>
    </source>
</evidence>
<dbReference type="PROSITE" id="PS51908">
    <property type="entry name" value="ZF_UBZ4"/>
    <property type="match status" value="1"/>
</dbReference>
<keyword evidence="1" id="KW-0479">Metal-binding</keyword>
<evidence type="ECO:0000256" key="5">
    <source>
        <dbReference type="ARBA" id="ARBA00023204"/>
    </source>
</evidence>
<feature type="region of interest" description="Disordered" evidence="7">
    <location>
        <begin position="48"/>
        <end position="77"/>
    </location>
</feature>
<keyword evidence="3 6" id="KW-0863">Zinc-finger</keyword>
<proteinExistence type="predicted"/>
<evidence type="ECO:0000256" key="3">
    <source>
        <dbReference type="ARBA" id="ARBA00022771"/>
    </source>
</evidence>
<dbReference type="OrthoDB" id="6352848at2759"/>
<keyword evidence="10" id="KW-1185">Reference proteome</keyword>
<keyword evidence="2 6" id="KW-0227">DNA damage</keyword>
<evidence type="ECO:0000313" key="10">
    <source>
        <dbReference type="Proteomes" id="UP000000305"/>
    </source>
</evidence>
<evidence type="ECO:0000259" key="8">
    <source>
        <dbReference type="PROSITE" id="PS51908"/>
    </source>
</evidence>
<feature type="region of interest" description="Disordered" evidence="7">
    <location>
        <begin position="89"/>
        <end position="197"/>
    </location>
</feature>
<accession>E9G6M1</accession>
<feature type="compositionally biased region" description="Basic and acidic residues" evidence="7">
    <location>
        <begin position="214"/>
        <end position="238"/>
    </location>
</feature>
<feature type="compositionally biased region" description="Polar residues" evidence="7">
    <location>
        <begin position="349"/>
        <end position="359"/>
    </location>
</feature>
<feature type="compositionally biased region" description="Polar residues" evidence="7">
    <location>
        <begin position="126"/>
        <end position="163"/>
    </location>
</feature>
<evidence type="ECO:0000313" key="9">
    <source>
        <dbReference type="EMBL" id="EFX84959.1"/>
    </source>
</evidence>
<reference evidence="9 10" key="1">
    <citation type="journal article" date="2011" name="Science">
        <title>The ecoresponsive genome of Daphnia pulex.</title>
        <authorList>
            <person name="Colbourne J.K."/>
            <person name="Pfrender M.E."/>
            <person name="Gilbert D."/>
            <person name="Thomas W.K."/>
            <person name="Tucker A."/>
            <person name="Oakley T.H."/>
            <person name="Tokishita S."/>
            <person name="Aerts A."/>
            <person name="Arnold G.J."/>
            <person name="Basu M.K."/>
            <person name="Bauer D.J."/>
            <person name="Caceres C.E."/>
            <person name="Carmel L."/>
            <person name="Casola C."/>
            <person name="Choi J.H."/>
            <person name="Detter J.C."/>
            <person name="Dong Q."/>
            <person name="Dusheyko S."/>
            <person name="Eads B.D."/>
            <person name="Frohlich T."/>
            <person name="Geiler-Samerotte K.A."/>
            <person name="Gerlach D."/>
            <person name="Hatcher P."/>
            <person name="Jogdeo S."/>
            <person name="Krijgsveld J."/>
            <person name="Kriventseva E.V."/>
            <person name="Kultz D."/>
            <person name="Laforsch C."/>
            <person name="Lindquist E."/>
            <person name="Lopez J."/>
            <person name="Manak J.R."/>
            <person name="Muller J."/>
            <person name="Pangilinan J."/>
            <person name="Patwardhan R.P."/>
            <person name="Pitluck S."/>
            <person name="Pritham E.J."/>
            <person name="Rechtsteiner A."/>
            <person name="Rho M."/>
            <person name="Rogozin I.B."/>
            <person name="Sakarya O."/>
            <person name="Salamov A."/>
            <person name="Schaack S."/>
            <person name="Shapiro H."/>
            <person name="Shiga Y."/>
            <person name="Skalitzky C."/>
            <person name="Smith Z."/>
            <person name="Souvorov A."/>
            <person name="Sung W."/>
            <person name="Tang Z."/>
            <person name="Tsuchiya D."/>
            <person name="Tu H."/>
            <person name="Vos H."/>
            <person name="Wang M."/>
            <person name="Wolf Y.I."/>
            <person name="Yamagata H."/>
            <person name="Yamada T."/>
            <person name="Ye Y."/>
            <person name="Shaw J.R."/>
            <person name="Andrews J."/>
            <person name="Crease T.J."/>
            <person name="Tang H."/>
            <person name="Lucas S.M."/>
            <person name="Robertson H.M."/>
            <person name="Bork P."/>
            <person name="Koonin E.V."/>
            <person name="Zdobnov E.M."/>
            <person name="Grigoriev I.V."/>
            <person name="Lynch M."/>
            <person name="Boore J.L."/>
        </authorList>
    </citation>
    <scope>NUCLEOTIDE SEQUENCE [LARGE SCALE GENOMIC DNA]</scope>
</reference>
<dbReference type="InterPro" id="IPR006642">
    <property type="entry name" value="Rad18_UBZ4"/>
</dbReference>
<protein>
    <recommendedName>
        <fullName evidence="8">UBZ4-type domain-containing protein</fullName>
    </recommendedName>
</protein>
<evidence type="ECO:0000256" key="4">
    <source>
        <dbReference type="ARBA" id="ARBA00022833"/>
    </source>
</evidence>
<feature type="region of interest" description="Disordered" evidence="7">
    <location>
        <begin position="477"/>
        <end position="535"/>
    </location>
</feature>
<sequence>MAKNNGRKQLFNIALQETMEQEGMNRRLKEAGIYDHNDTYETRKELDQMLQQSKEDAKQTEKSVPSEQTVTSFDDDFNIVDDDDELKEISHTDTTTSTNRIQKKSPSWLFDSENEEENLQTLGKPCSSSRVETKPFQKNASKLQKAKTSSIDSKKLVQTSPVSYGSKMVAASIQKRDGSTESPNSSRPLSSRRGDLIISSDEIDDVYEFPLKIEPLKRSSRNENSRKGETTTEKKSDDTQDDDFIDDPPPRQKEYVNRTKTEQSNPSQKAKLATMKTLCKKYSEMLNRVENVEAHPMPEDLDYDSKGPSQLLIENEEKLKVIQSLGYKPIKWRKPIILSANSNRRRRQIFNQPSTSRTTPPVDAQEDSVDAVEIVCDSPPAASMRKLDISPASPIFESRKRSGGSNGIIGAEMEVDRKSPIENKEDSATQECPICGKLFQLSVIESHADGCINNMEERPRSERIARNARSNKSYNAWPEYSQWGKGDRAAGSSSETVDPDVIFDTDGSQTDSDFEPDQDPGTKRSQRKTASVGVKKRRISVLSFVSPGILSAKYQTKLSTDKDDVRISS</sequence>
<dbReference type="GO" id="GO:0003677">
    <property type="term" value="F:DNA binding"/>
    <property type="evidence" value="ECO:0007669"/>
    <property type="project" value="InterPro"/>
</dbReference>
<feature type="region of interest" description="Disordered" evidence="7">
    <location>
        <begin position="344"/>
        <end position="369"/>
    </location>
</feature>
<keyword evidence="5 6" id="KW-0234">DNA repair</keyword>
<name>E9G6M1_DAPPU</name>
<feature type="region of interest" description="Disordered" evidence="7">
    <location>
        <begin position="209"/>
        <end position="271"/>
    </location>
</feature>
<evidence type="ECO:0000256" key="7">
    <source>
        <dbReference type="SAM" id="MobiDB-lite"/>
    </source>
</evidence>
<dbReference type="EMBL" id="GL732533">
    <property type="protein sequence ID" value="EFX84959.1"/>
    <property type="molecule type" value="Genomic_DNA"/>
</dbReference>
<evidence type="ECO:0000256" key="2">
    <source>
        <dbReference type="ARBA" id="ARBA00022763"/>
    </source>
</evidence>
<dbReference type="GO" id="GO:0006281">
    <property type="term" value="P:DNA repair"/>
    <property type="evidence" value="ECO:0007669"/>
    <property type="project" value="UniProtKB-KW"/>
</dbReference>
<dbReference type="Proteomes" id="UP000000305">
    <property type="component" value="Unassembled WGS sequence"/>
</dbReference>
<feature type="compositionally biased region" description="Basic and acidic residues" evidence="7">
    <location>
        <begin position="48"/>
        <end position="61"/>
    </location>
</feature>
<dbReference type="GO" id="GO:0008270">
    <property type="term" value="F:zinc ion binding"/>
    <property type="evidence" value="ECO:0007669"/>
    <property type="project" value="UniProtKB-KW"/>
</dbReference>
<evidence type="ECO:0000256" key="6">
    <source>
        <dbReference type="PROSITE-ProRule" id="PRU01256"/>
    </source>
</evidence>
<organism evidence="9 10">
    <name type="scientific">Daphnia pulex</name>
    <name type="common">Water flea</name>
    <dbReference type="NCBI Taxonomy" id="6669"/>
    <lineage>
        <taxon>Eukaryota</taxon>
        <taxon>Metazoa</taxon>
        <taxon>Ecdysozoa</taxon>
        <taxon>Arthropoda</taxon>
        <taxon>Crustacea</taxon>
        <taxon>Branchiopoda</taxon>
        <taxon>Diplostraca</taxon>
        <taxon>Cladocera</taxon>
        <taxon>Anomopoda</taxon>
        <taxon>Daphniidae</taxon>
        <taxon>Daphnia</taxon>
    </lineage>
</organism>
<feature type="compositionally biased region" description="Low complexity" evidence="7">
    <location>
        <begin position="180"/>
        <end position="191"/>
    </location>
</feature>
<dbReference type="KEGG" id="dpx:DAPPUDRAFT_300831"/>
<dbReference type="AlphaFoldDB" id="E9G6M1"/>
<dbReference type="HOGENOM" id="CLU_479189_0_0_1"/>